<name>A0A4R3LCY3_9GAMM</name>
<evidence type="ECO:0000313" key="3">
    <source>
        <dbReference type="Proteomes" id="UP000294599"/>
    </source>
</evidence>
<evidence type="ECO:0000313" key="2">
    <source>
        <dbReference type="EMBL" id="TCS97178.1"/>
    </source>
</evidence>
<sequence length="200" mass="21409">MNPCLPSRLFTVFAPVLVACGQSPDAAETSIGPGLAAAPTPPTARARERTPRSRIELTVDGQPVRATVATSLRHTYLHDPADPRFDLELTSSWLDGSTMGQLRLDILQVAAARHRFPLGDAAKESATLILSGLPGLDGARWRSVSGSLELDFDIEDPRTHPVSRASGTFDGLFQELLPDGNTPVQGGRALPVSGSFQFQR</sequence>
<dbReference type="RefSeq" id="WP_132577464.1">
    <property type="nucleotide sequence ID" value="NZ_JBHLWF010000084.1"/>
</dbReference>
<protein>
    <submittedName>
        <fullName evidence="2">Uncharacterized protein</fullName>
    </submittedName>
</protein>
<feature type="region of interest" description="Disordered" evidence="1">
    <location>
        <begin position="31"/>
        <end position="50"/>
    </location>
</feature>
<gene>
    <name evidence="2" type="ORF">EDC25_11430</name>
</gene>
<dbReference type="AlphaFoldDB" id="A0A4R3LCY3"/>
<comment type="caution">
    <text evidence="2">The sequence shown here is derived from an EMBL/GenBank/DDBJ whole genome shotgun (WGS) entry which is preliminary data.</text>
</comment>
<keyword evidence="3" id="KW-1185">Reference proteome</keyword>
<dbReference type="Proteomes" id="UP000294599">
    <property type="component" value="Unassembled WGS sequence"/>
</dbReference>
<dbReference type="EMBL" id="SMAF01000014">
    <property type="protein sequence ID" value="TCS97178.1"/>
    <property type="molecule type" value="Genomic_DNA"/>
</dbReference>
<organism evidence="2 3">
    <name type="scientific">Pseudofulvimonas gallinarii</name>
    <dbReference type="NCBI Taxonomy" id="634155"/>
    <lineage>
        <taxon>Bacteria</taxon>
        <taxon>Pseudomonadati</taxon>
        <taxon>Pseudomonadota</taxon>
        <taxon>Gammaproteobacteria</taxon>
        <taxon>Lysobacterales</taxon>
        <taxon>Rhodanobacteraceae</taxon>
        <taxon>Pseudofulvimonas</taxon>
    </lineage>
</organism>
<feature type="region of interest" description="Disordered" evidence="1">
    <location>
        <begin position="180"/>
        <end position="200"/>
    </location>
</feature>
<proteinExistence type="predicted"/>
<evidence type="ECO:0000256" key="1">
    <source>
        <dbReference type="SAM" id="MobiDB-lite"/>
    </source>
</evidence>
<reference evidence="2 3" key="1">
    <citation type="submission" date="2019-03" db="EMBL/GenBank/DDBJ databases">
        <title>Genomic Encyclopedia of Type Strains, Phase IV (KMG-IV): sequencing the most valuable type-strain genomes for metagenomic binning, comparative biology and taxonomic classification.</title>
        <authorList>
            <person name="Goeker M."/>
        </authorList>
    </citation>
    <scope>NUCLEOTIDE SEQUENCE [LARGE SCALE GENOMIC DNA]</scope>
    <source>
        <strain evidence="2 3">DSM 21944</strain>
    </source>
</reference>
<accession>A0A4R3LCY3</accession>